<name>A0A6G3ZUI3_9BACL</name>
<proteinExistence type="predicted"/>
<evidence type="ECO:0000256" key="1">
    <source>
        <dbReference type="SAM" id="Phobius"/>
    </source>
</evidence>
<sequence length="57" mass="6198">MKDDSEFEGYLLSFPGCERPMSNVDALFKISSGYVAIVLPTCILLFQAAQVKAAALK</sequence>
<keyword evidence="1" id="KW-1133">Transmembrane helix</keyword>
<dbReference type="EMBL" id="JAAIKC010000001">
    <property type="protein sequence ID" value="NEW05364.1"/>
    <property type="molecule type" value="Genomic_DNA"/>
</dbReference>
<accession>A0A6G3ZUI3</accession>
<feature type="transmembrane region" description="Helical" evidence="1">
    <location>
        <begin position="30"/>
        <end position="49"/>
    </location>
</feature>
<comment type="caution">
    <text evidence="2">The sequence shown here is derived from an EMBL/GenBank/DDBJ whole genome shotgun (WGS) entry which is preliminary data.</text>
</comment>
<keyword evidence="1" id="KW-0472">Membrane</keyword>
<evidence type="ECO:0000313" key="2">
    <source>
        <dbReference type="EMBL" id="NEW05364.1"/>
    </source>
</evidence>
<gene>
    <name evidence="2" type="ORF">GK047_04950</name>
</gene>
<reference evidence="2" key="1">
    <citation type="submission" date="2020-02" db="EMBL/GenBank/DDBJ databases">
        <authorList>
            <person name="Shen X.-R."/>
            <person name="Zhang Y.-X."/>
        </authorList>
    </citation>
    <scope>NUCLEOTIDE SEQUENCE</scope>
    <source>
        <strain evidence="2">SYP-B3998</strain>
    </source>
</reference>
<dbReference type="RefSeq" id="WP_163941988.1">
    <property type="nucleotide sequence ID" value="NZ_JAAIKC010000001.1"/>
</dbReference>
<organism evidence="2">
    <name type="scientific">Paenibacillus sp. SYP-B3998</name>
    <dbReference type="NCBI Taxonomy" id="2678564"/>
    <lineage>
        <taxon>Bacteria</taxon>
        <taxon>Bacillati</taxon>
        <taxon>Bacillota</taxon>
        <taxon>Bacilli</taxon>
        <taxon>Bacillales</taxon>
        <taxon>Paenibacillaceae</taxon>
        <taxon>Paenibacillus</taxon>
    </lineage>
</organism>
<keyword evidence="1" id="KW-0812">Transmembrane</keyword>
<dbReference type="AlphaFoldDB" id="A0A6G3ZUI3"/>
<protein>
    <submittedName>
        <fullName evidence="2">Uncharacterized protein</fullName>
    </submittedName>
</protein>